<accession>A0ABQ0E1X4</accession>
<proteinExistence type="inferred from homology"/>
<evidence type="ECO:0000256" key="9">
    <source>
        <dbReference type="ARBA" id="ARBA00022840"/>
    </source>
</evidence>
<evidence type="ECO:0000313" key="14">
    <source>
        <dbReference type="Proteomes" id="UP001628220"/>
    </source>
</evidence>
<dbReference type="Pfam" id="PF01300">
    <property type="entry name" value="Sua5_yciO_yrdC"/>
    <property type="match status" value="1"/>
</dbReference>
<keyword evidence="4" id="KW-0963">Cytoplasm</keyword>
<keyword evidence="5" id="KW-0808">Transferase</keyword>
<sequence length="207" mass="21905">MLCDIGANGHMKAEELSLEAKKAIREAVSVLRKGGIILYPTDTIWGIGCDATNEEAVERIFKIKHRPSSKAMLLLVDSDAKLNGLVREVPSIAYDLIDVAIHPLTLIYPGARNIAPALIAEDGSVGIRITKEPFSHALCKAAGVPLVSTSANISGAPTAGCFAEISEEILQAVDYVVPVRQDEPAGAHASEILAMGVDGSIKVIRKA</sequence>
<evidence type="ECO:0000256" key="8">
    <source>
        <dbReference type="ARBA" id="ARBA00022741"/>
    </source>
</evidence>
<dbReference type="PANTHER" id="PTHR17490:SF16">
    <property type="entry name" value="THREONYLCARBAMOYL-AMP SYNTHASE"/>
    <property type="match status" value="1"/>
</dbReference>
<dbReference type="InterPro" id="IPR017945">
    <property type="entry name" value="DHBP_synth_RibB-like_a/b_dom"/>
</dbReference>
<evidence type="ECO:0000256" key="2">
    <source>
        <dbReference type="ARBA" id="ARBA00007663"/>
    </source>
</evidence>
<reference evidence="13 14" key="1">
    <citation type="journal article" date="2025" name="Int. J. Syst. Evol. Microbiol.">
        <title>Desulfovibrio falkowii sp. nov., Porphyromonas miyakawae sp. nov., Mediterraneibacter flintii sp. nov. and Owariibacterium komagatae gen. nov., sp. nov., isolated from human faeces.</title>
        <authorList>
            <person name="Hamaguchi T."/>
            <person name="Ohara M."/>
            <person name="Hisatomi A."/>
            <person name="Sekiguchi K."/>
            <person name="Takeda J.I."/>
            <person name="Ueyama J."/>
            <person name="Ito M."/>
            <person name="Nishiwaki H."/>
            <person name="Ogi T."/>
            <person name="Hirayama M."/>
            <person name="Ohkuma M."/>
            <person name="Sakamoto M."/>
            <person name="Ohno K."/>
        </authorList>
    </citation>
    <scope>NUCLEOTIDE SEQUENCE [LARGE SCALE GENOMIC DNA]</scope>
    <source>
        <strain evidence="13 14">13CB11C</strain>
    </source>
</reference>
<keyword evidence="6" id="KW-0819">tRNA processing</keyword>
<dbReference type="PROSITE" id="PS51163">
    <property type="entry name" value="YRDC"/>
    <property type="match status" value="1"/>
</dbReference>
<dbReference type="InterPro" id="IPR006070">
    <property type="entry name" value="Sua5-like_dom"/>
</dbReference>
<evidence type="ECO:0000313" key="13">
    <source>
        <dbReference type="EMBL" id="GAB1251734.1"/>
    </source>
</evidence>
<dbReference type="NCBIfam" id="TIGR00057">
    <property type="entry name" value="L-threonylcarbamoyladenylate synthase"/>
    <property type="match status" value="1"/>
</dbReference>
<gene>
    <name evidence="13" type="ORF">Tsumi_08380</name>
</gene>
<dbReference type="EC" id="2.7.7.87" evidence="3"/>
<evidence type="ECO:0000256" key="5">
    <source>
        <dbReference type="ARBA" id="ARBA00022679"/>
    </source>
</evidence>
<comment type="subcellular location">
    <subcellularLocation>
        <location evidence="1">Cytoplasm</location>
    </subcellularLocation>
</comment>
<dbReference type="EMBL" id="BAAFSF010000001">
    <property type="protein sequence ID" value="GAB1251734.1"/>
    <property type="molecule type" value="Genomic_DNA"/>
</dbReference>
<evidence type="ECO:0000259" key="12">
    <source>
        <dbReference type="PROSITE" id="PS51163"/>
    </source>
</evidence>
<dbReference type="SUPFAM" id="SSF55821">
    <property type="entry name" value="YrdC/RibB"/>
    <property type="match status" value="1"/>
</dbReference>
<evidence type="ECO:0000256" key="6">
    <source>
        <dbReference type="ARBA" id="ARBA00022694"/>
    </source>
</evidence>
<keyword evidence="8" id="KW-0547">Nucleotide-binding</keyword>
<evidence type="ECO:0000256" key="10">
    <source>
        <dbReference type="ARBA" id="ARBA00029774"/>
    </source>
</evidence>
<dbReference type="PANTHER" id="PTHR17490">
    <property type="entry name" value="SUA5"/>
    <property type="match status" value="1"/>
</dbReference>
<comment type="catalytic activity">
    <reaction evidence="11">
        <text>L-threonine + hydrogencarbonate + ATP = L-threonylcarbamoyladenylate + diphosphate + H2O</text>
        <dbReference type="Rhea" id="RHEA:36407"/>
        <dbReference type="ChEBI" id="CHEBI:15377"/>
        <dbReference type="ChEBI" id="CHEBI:17544"/>
        <dbReference type="ChEBI" id="CHEBI:30616"/>
        <dbReference type="ChEBI" id="CHEBI:33019"/>
        <dbReference type="ChEBI" id="CHEBI:57926"/>
        <dbReference type="ChEBI" id="CHEBI:73682"/>
        <dbReference type="EC" id="2.7.7.87"/>
    </reaction>
</comment>
<organism evidence="13 14">
    <name type="scientific">Porphyromonas miyakawae</name>
    <dbReference type="NCBI Taxonomy" id="3137470"/>
    <lineage>
        <taxon>Bacteria</taxon>
        <taxon>Pseudomonadati</taxon>
        <taxon>Bacteroidota</taxon>
        <taxon>Bacteroidia</taxon>
        <taxon>Bacteroidales</taxon>
        <taxon>Porphyromonadaceae</taxon>
        <taxon>Porphyromonas</taxon>
    </lineage>
</organism>
<dbReference type="Proteomes" id="UP001628220">
    <property type="component" value="Unassembled WGS sequence"/>
</dbReference>
<name>A0ABQ0E1X4_9PORP</name>
<keyword evidence="7" id="KW-0548">Nucleotidyltransferase</keyword>
<dbReference type="InterPro" id="IPR050156">
    <property type="entry name" value="TC-AMP_synthase_SUA5"/>
</dbReference>
<evidence type="ECO:0000256" key="7">
    <source>
        <dbReference type="ARBA" id="ARBA00022695"/>
    </source>
</evidence>
<dbReference type="Gene3D" id="3.90.870.10">
    <property type="entry name" value="DHBP synthase"/>
    <property type="match status" value="1"/>
</dbReference>
<keyword evidence="9" id="KW-0067">ATP-binding</keyword>
<evidence type="ECO:0000256" key="4">
    <source>
        <dbReference type="ARBA" id="ARBA00022490"/>
    </source>
</evidence>
<evidence type="ECO:0000256" key="3">
    <source>
        <dbReference type="ARBA" id="ARBA00012584"/>
    </source>
</evidence>
<evidence type="ECO:0000256" key="1">
    <source>
        <dbReference type="ARBA" id="ARBA00004496"/>
    </source>
</evidence>
<comment type="caution">
    <text evidence="13">The sequence shown here is derived from an EMBL/GenBank/DDBJ whole genome shotgun (WGS) entry which is preliminary data.</text>
</comment>
<comment type="similarity">
    <text evidence="2">Belongs to the SUA5 family.</text>
</comment>
<evidence type="ECO:0000256" key="11">
    <source>
        <dbReference type="ARBA" id="ARBA00048366"/>
    </source>
</evidence>
<keyword evidence="14" id="KW-1185">Reference proteome</keyword>
<protein>
    <recommendedName>
        <fullName evidence="10">L-threonylcarbamoyladenylate synthase</fullName>
        <ecNumber evidence="3">2.7.7.87</ecNumber>
    </recommendedName>
    <alternativeName>
        <fullName evidence="10">L-threonylcarbamoyladenylate synthase</fullName>
    </alternativeName>
</protein>
<feature type="domain" description="YrdC-like" evidence="12">
    <location>
        <begin position="21"/>
        <end position="207"/>
    </location>
</feature>